<dbReference type="Gramene" id="TraesSTA7B03G04165280.1">
    <property type="protein sequence ID" value="TraesSTA7B03G04165280.1.CDS1"/>
    <property type="gene ID" value="TraesSTA7B03G04165280"/>
</dbReference>
<dbReference type="Gramene" id="TraesNOR7B03G04215250.1">
    <property type="protein sequence ID" value="TraesNOR7B03G04215250.1.CDS1"/>
    <property type="gene ID" value="TraesNOR7B03G04215250"/>
</dbReference>
<gene>
    <name evidence="1" type="primary">LOC123157426</name>
</gene>
<dbReference type="Gramene" id="TraesCS7B03G0702300.1">
    <property type="protein sequence ID" value="TraesCS7B03G0702300.1.CDS1"/>
    <property type="gene ID" value="TraesCS7B03G0702300"/>
</dbReference>
<dbReference type="Gramene" id="TraesWEE_scaffold_142520_01G000100.1">
    <property type="protein sequence ID" value="TraesWEE_scaffold_142520_01G000100.1"/>
    <property type="gene ID" value="TraesWEE_scaffold_142520_01G000100"/>
</dbReference>
<dbReference type="Gramene" id="TraesARI7B03G04122790.1">
    <property type="protein sequence ID" value="TraesARI7B03G04122790.1.CDS1"/>
    <property type="gene ID" value="TraesARI7B03G04122790"/>
</dbReference>
<dbReference type="AlphaFoldDB" id="A0A3B6SHM8"/>
<organism evidence="1">
    <name type="scientific">Triticum aestivum</name>
    <name type="common">Wheat</name>
    <dbReference type="NCBI Taxonomy" id="4565"/>
    <lineage>
        <taxon>Eukaryota</taxon>
        <taxon>Viridiplantae</taxon>
        <taxon>Streptophyta</taxon>
        <taxon>Embryophyta</taxon>
        <taxon>Tracheophyta</taxon>
        <taxon>Spermatophyta</taxon>
        <taxon>Magnoliopsida</taxon>
        <taxon>Liliopsida</taxon>
        <taxon>Poales</taxon>
        <taxon>Poaceae</taxon>
        <taxon>BOP clade</taxon>
        <taxon>Pooideae</taxon>
        <taxon>Triticodae</taxon>
        <taxon>Triticeae</taxon>
        <taxon>Triticinae</taxon>
        <taxon>Triticum</taxon>
    </lineage>
</organism>
<dbReference type="Gramene" id="TraesLDM7B03G04172460.1">
    <property type="protein sequence ID" value="TraesLDM7B03G04172460.1.CDS1"/>
    <property type="gene ID" value="TraesLDM7B03G04172460"/>
</dbReference>
<evidence type="ECO:0000313" key="1">
    <source>
        <dbReference type="EnsemblPlants" id="TraesCS7B02G254700.1.cds1"/>
    </source>
</evidence>
<dbReference type="PANTHER" id="PTHR33983">
    <property type="entry name" value="OS07G0185900 PROTEIN"/>
    <property type="match status" value="1"/>
</dbReference>
<dbReference type="Gramene" id="TraesMAC7B03G04164210.1">
    <property type="protein sequence ID" value="TraesMAC7B03G04164210.1.CDS1"/>
    <property type="gene ID" value="TraesMAC7B03G04164210"/>
</dbReference>
<sequence>MGKYVELLDMGVRIAARFHSHCPQTARMYYHPPASASAAPGAGHGGGMVPGEGGAVAMAMMKRQRRAVIDATEIILYTVV</sequence>
<dbReference type="Gramene" id="TraesCLE_scaffold_135992_01G000100.1">
    <property type="protein sequence ID" value="TraesCLE_scaffold_135992_01G000100.1"/>
    <property type="gene ID" value="TraesCLE_scaffold_135992_01G000100"/>
</dbReference>
<dbReference type="OrthoDB" id="747111at2759"/>
<evidence type="ECO:0000313" key="2">
    <source>
        <dbReference type="Proteomes" id="UP000019116"/>
    </source>
</evidence>
<reference evidence="1" key="1">
    <citation type="submission" date="2018-08" db="EMBL/GenBank/DDBJ databases">
        <authorList>
            <person name="Rossello M."/>
        </authorList>
    </citation>
    <scope>NUCLEOTIDE SEQUENCE [LARGE SCALE GENOMIC DNA]</scope>
    <source>
        <strain evidence="1">cv. Chinese Spring</strain>
    </source>
</reference>
<dbReference type="Gramene" id="TraesROB_scaffold_130465_01G000100.1">
    <property type="protein sequence ID" value="TraesROB_scaffold_130465_01G000100.1"/>
    <property type="gene ID" value="TraesROB_scaffold_130465_01G000100"/>
</dbReference>
<name>A0A3B6SHM8_WHEAT</name>
<keyword evidence="2" id="KW-1185">Reference proteome</keyword>
<dbReference type="EnsemblPlants" id="TraesCS7B02G254700.1">
    <property type="protein sequence ID" value="TraesCS7B02G254700.1.cds1"/>
    <property type="gene ID" value="TraesCS7B02G254700"/>
</dbReference>
<dbReference type="Gramene" id="TraesCAD_scaffold_136109_01G000100.1">
    <property type="protein sequence ID" value="TraesCAD_scaffold_136109_01G000100.1"/>
    <property type="gene ID" value="TraesCAD_scaffold_136109_01G000100"/>
</dbReference>
<dbReference type="Gramene" id="TraesCS7B02G254700.1">
    <property type="protein sequence ID" value="TraesCS7B02G254700.1.cds1"/>
    <property type="gene ID" value="TraesCS7B02G254700"/>
</dbReference>
<reference evidence="1" key="2">
    <citation type="submission" date="2018-10" db="UniProtKB">
        <authorList>
            <consortium name="EnsemblPlants"/>
        </authorList>
    </citation>
    <scope>IDENTIFICATION</scope>
</reference>
<dbReference type="Gramene" id="TraesPARA_EIv1.0_2435670.1">
    <property type="protein sequence ID" value="TraesPARA_EIv1.0_2435670.1.CDS1"/>
    <property type="gene ID" value="TraesPARA_EIv1.0_2435670"/>
</dbReference>
<protein>
    <submittedName>
        <fullName evidence="1">Uncharacterized protein</fullName>
    </submittedName>
</protein>
<dbReference type="RefSeq" id="XP_044431640.1">
    <property type="nucleotide sequence ID" value="XM_044575705.1"/>
</dbReference>
<dbReference type="GeneID" id="123157426"/>
<dbReference type="Gramene" id="TraesSYM7B03G04218240.1">
    <property type="protein sequence ID" value="TraesSYM7B03G04218240.1.CDS1"/>
    <property type="gene ID" value="TraesSYM7B03G04218240"/>
</dbReference>
<dbReference type="OMA" id="YHPPCSS"/>
<dbReference type="PANTHER" id="PTHR33983:SF1">
    <property type="entry name" value="OS07G0185900 PROTEIN"/>
    <property type="match status" value="1"/>
</dbReference>
<dbReference type="Gramene" id="TraesJUL7B03G04208110.1">
    <property type="protein sequence ID" value="TraesJUL7B03G04208110.1.CDS1"/>
    <property type="gene ID" value="TraesJUL7B03G04208110"/>
</dbReference>
<dbReference type="Gramene" id="TraesJAG7B03G04151410.1">
    <property type="protein sequence ID" value="TraesJAG7B03G04151410.1.CDS1"/>
    <property type="gene ID" value="TraesJAG7B03G04151410"/>
</dbReference>
<proteinExistence type="predicted"/>
<accession>A0A3B6SHM8</accession>
<dbReference type="Proteomes" id="UP000019116">
    <property type="component" value="Chromosome 7B"/>
</dbReference>